<dbReference type="PROSITE" id="PS00463">
    <property type="entry name" value="ZN2_CY6_FUNGAL_1"/>
    <property type="match status" value="1"/>
</dbReference>
<comment type="caution">
    <text evidence="4">The sequence shown here is derived from an EMBL/GenBank/DDBJ whole genome shotgun (WGS) entry which is preliminary data.</text>
</comment>
<dbReference type="EMBL" id="PJEX01000675">
    <property type="protein sequence ID" value="TKW48898.1"/>
    <property type="molecule type" value="Genomic_DNA"/>
</dbReference>
<keyword evidence="5" id="KW-1185">Reference proteome</keyword>
<feature type="compositionally biased region" description="Low complexity" evidence="2">
    <location>
        <begin position="719"/>
        <end position="740"/>
    </location>
</feature>
<evidence type="ECO:0000259" key="3">
    <source>
        <dbReference type="PROSITE" id="PS50048"/>
    </source>
</evidence>
<feature type="compositionally biased region" description="Basic and acidic residues" evidence="2">
    <location>
        <begin position="700"/>
        <end position="711"/>
    </location>
</feature>
<dbReference type="Pfam" id="PF00172">
    <property type="entry name" value="Zn_clus"/>
    <property type="match status" value="1"/>
</dbReference>
<reference evidence="4 5" key="1">
    <citation type="journal article" date="2019" name="PLoS ONE">
        <title>Comparative genome analysis indicates high evolutionary potential of pathogenicity genes in Colletotrichum tanaceti.</title>
        <authorList>
            <person name="Lelwala R.V."/>
            <person name="Korhonen P.K."/>
            <person name="Young N.D."/>
            <person name="Scott J.B."/>
            <person name="Ades P.A."/>
            <person name="Gasser R.B."/>
            <person name="Taylor P.W.J."/>
        </authorList>
    </citation>
    <scope>NUCLEOTIDE SEQUENCE [LARGE SCALE GENOMIC DNA]</scope>
    <source>
        <strain evidence="4">BRIP57314</strain>
    </source>
</reference>
<name>A0A4U6X0K8_9PEZI</name>
<dbReference type="PROSITE" id="PS50048">
    <property type="entry name" value="ZN2_CY6_FUNGAL_2"/>
    <property type="match status" value="1"/>
</dbReference>
<organism evidence="4 5">
    <name type="scientific">Colletotrichum tanaceti</name>
    <dbReference type="NCBI Taxonomy" id="1306861"/>
    <lineage>
        <taxon>Eukaryota</taxon>
        <taxon>Fungi</taxon>
        <taxon>Dikarya</taxon>
        <taxon>Ascomycota</taxon>
        <taxon>Pezizomycotina</taxon>
        <taxon>Sordariomycetes</taxon>
        <taxon>Hypocreomycetidae</taxon>
        <taxon>Glomerellales</taxon>
        <taxon>Glomerellaceae</taxon>
        <taxon>Colletotrichum</taxon>
        <taxon>Colletotrichum destructivum species complex</taxon>
    </lineage>
</organism>
<evidence type="ECO:0000313" key="4">
    <source>
        <dbReference type="EMBL" id="TKW48898.1"/>
    </source>
</evidence>
<feature type="region of interest" description="Disordered" evidence="2">
    <location>
        <begin position="626"/>
        <end position="675"/>
    </location>
</feature>
<feature type="region of interest" description="Disordered" evidence="2">
    <location>
        <begin position="1164"/>
        <end position="1247"/>
    </location>
</feature>
<dbReference type="Proteomes" id="UP000310108">
    <property type="component" value="Unassembled WGS sequence"/>
</dbReference>
<feature type="compositionally biased region" description="Basic and acidic residues" evidence="2">
    <location>
        <begin position="193"/>
        <end position="202"/>
    </location>
</feature>
<evidence type="ECO:0000256" key="1">
    <source>
        <dbReference type="ARBA" id="ARBA00023242"/>
    </source>
</evidence>
<keyword evidence="1" id="KW-0539">Nucleus</keyword>
<feature type="compositionally biased region" description="Pro residues" evidence="2">
    <location>
        <begin position="120"/>
        <end position="129"/>
    </location>
</feature>
<dbReference type="STRING" id="1306861.A0A4U6X0K8"/>
<feature type="compositionally biased region" description="Pro residues" evidence="2">
    <location>
        <begin position="221"/>
        <end position="240"/>
    </location>
</feature>
<feature type="compositionally biased region" description="Low complexity" evidence="2">
    <location>
        <begin position="130"/>
        <end position="140"/>
    </location>
</feature>
<feature type="compositionally biased region" description="Pro residues" evidence="2">
    <location>
        <begin position="173"/>
        <end position="186"/>
    </location>
</feature>
<feature type="region of interest" description="Disordered" evidence="2">
    <location>
        <begin position="428"/>
        <end position="456"/>
    </location>
</feature>
<gene>
    <name evidence="4" type="ORF">CTA1_2691</name>
</gene>
<dbReference type="GO" id="GO:0008270">
    <property type="term" value="F:zinc ion binding"/>
    <property type="evidence" value="ECO:0007669"/>
    <property type="project" value="InterPro"/>
</dbReference>
<protein>
    <recommendedName>
        <fullName evidence="3">Zn(2)-C6 fungal-type domain-containing protein</fullName>
    </recommendedName>
</protein>
<feature type="region of interest" description="Disordered" evidence="2">
    <location>
        <begin position="700"/>
        <end position="768"/>
    </location>
</feature>
<feature type="compositionally biased region" description="Low complexity" evidence="2">
    <location>
        <begin position="1238"/>
        <end position="1247"/>
    </location>
</feature>
<feature type="compositionally biased region" description="Low complexity" evidence="2">
    <location>
        <begin position="241"/>
        <end position="254"/>
    </location>
</feature>
<feature type="domain" description="Zn(2)-C6 fungal-type" evidence="3">
    <location>
        <begin position="275"/>
        <end position="304"/>
    </location>
</feature>
<dbReference type="PANTHER" id="PTHR47785:SF4">
    <property type="entry name" value="ZN(II)2CYS6 TRANSCRIPTION FACTOR (EUROFUNG)"/>
    <property type="match status" value="1"/>
</dbReference>
<dbReference type="CDD" id="cd00067">
    <property type="entry name" value="GAL4"/>
    <property type="match status" value="1"/>
</dbReference>
<feature type="compositionally biased region" description="Basic and acidic residues" evidence="2">
    <location>
        <begin position="145"/>
        <end position="157"/>
    </location>
</feature>
<dbReference type="CDD" id="cd12148">
    <property type="entry name" value="fungal_TF_MHR"/>
    <property type="match status" value="1"/>
</dbReference>
<feature type="compositionally biased region" description="Pro residues" evidence="2">
    <location>
        <begin position="1175"/>
        <end position="1184"/>
    </location>
</feature>
<dbReference type="InterPro" id="IPR001138">
    <property type="entry name" value="Zn2Cys6_DnaBD"/>
</dbReference>
<dbReference type="AlphaFoldDB" id="A0A4U6X0K8"/>
<dbReference type="InterPro" id="IPR036864">
    <property type="entry name" value="Zn2-C6_fun-type_DNA-bd_sf"/>
</dbReference>
<feature type="compositionally biased region" description="Basic and acidic residues" evidence="2">
    <location>
        <begin position="96"/>
        <end position="107"/>
    </location>
</feature>
<dbReference type="InterPro" id="IPR053181">
    <property type="entry name" value="EcdB-like_regulator"/>
</dbReference>
<proteinExistence type="predicted"/>
<dbReference type="SUPFAM" id="SSF57701">
    <property type="entry name" value="Zn2/Cys6 DNA-binding domain"/>
    <property type="match status" value="1"/>
</dbReference>
<dbReference type="PANTHER" id="PTHR47785">
    <property type="entry name" value="ZN(II)2CYS6 TRANSCRIPTION FACTOR (EUROFUNG)-RELATED-RELATED"/>
    <property type="match status" value="1"/>
</dbReference>
<sequence>MDPPGQPDNKRPRLSSTNSWSPQHQQLPPLHHPPPPPPPPSSSHPSTPHQAHTLPPHHPSQQQQQPAPYNNHQPQPPYPPRSVEPHHPSHAAPQHHHPDDRRHHDQEPPYAPMQDHYRHPPSPAHPHYPPYHNNNINNNNTRDPGSVKREPHEENLAHPRRPHSTGGGAPTDGLPPPPHSAPPHPSHQPHQPYPDDSRRHMSYDSGPQQMPPTPGGYRGSYPPPPMAQSQPPPPPPPPPQHYEQPPQYQAPPESIYNNIQYSSTAKRKATRASQACDSCRQLKAKCDETKPCKSCREKGVECKYRDPIPKAIDKGQTDILEAISEMKCAMEAKFEAQIDAQQRWMKKMENTLKLHNIKIEPEMQQQPADHSPFHQKPFVKSPSPVAAAPDPEAAVAAVAPMLERYPPAPDVDMDEPQPMAVGETDLPQQMHDTEDSDDQLPPGEPVAPGAPSIPANHTTRADMLLSWPGIKEMTQGVLEREGVRFPQEYPIAQEEKRGVLRLYGRGEGSGEERTQGTSAAAAAYERSNAAEAFGTVDAIDDNFSETGNSPSPGEAWGQVGGLSPPTSVGYTSGTLVGDGHPDFSEETVKSYVHSFEKHILSLHPILPLGDLRSLVKRFLDSLAQTEKKMKPSAPGVAKFVPPTNFSEMSNKRKRSPAGDQPDEPAPLPRKPGRPHRTIENALVLVILALGKICQHESKIPDLPRDFPDHNHNSPANRNGYPSSPGAQASPPSYSAHSQSSGLPSPKEQNNSLPSRRHSMQGSSGTLKTGQSLRRNYDIIPGLEYFAYASDIMGNHMAGWTIKHAQTFIFAGLYYGQLGRVLESDAMFFNAARALNMIMRRNMSRFFKMGVYNPPEKKRDNLTLLAFWSCLQLENDIIAELELPRSRCQDYEEQMPWPNMALMDPDFSVRIRDSYIGQLYLRKTLNTIHTLLYDPKEQHVSVYEKMRKVMALEQQLRSMTWVSNDFRFKEEDPPATDLLDARLRAKYWGARVIIYRPFIRFILEVSEKLKQRSDHLGVLNKENVGAIGVFNPHDASALVVHGSHGIRGHDELDPEVKAWAERGIKALIQSTRAFHGVDSKRLLVTNIFGTAHAQWGNLLILAAAYKDPYLNRLIERTQLQELFRKTIDMLNMHAQSSSALSIDMHILQHIERELFFNEPRVGSGSFSSSASMTGPTIPPPPPPPTHHNQGPMSMAYAVEPNHHSAHNSPSMGPRILSNGSGHPPNHGQSYHGHAVYPAQQPGQQPMQM</sequence>
<evidence type="ECO:0000313" key="5">
    <source>
        <dbReference type="Proteomes" id="UP000310108"/>
    </source>
</evidence>
<accession>A0A4U6X0K8</accession>
<feature type="compositionally biased region" description="Low complexity" evidence="2">
    <location>
        <begin position="59"/>
        <end position="73"/>
    </location>
</feature>
<dbReference type="Gene3D" id="4.10.240.10">
    <property type="entry name" value="Zn(2)-C6 fungal-type DNA-binding domain"/>
    <property type="match status" value="1"/>
</dbReference>
<evidence type="ECO:0000256" key="2">
    <source>
        <dbReference type="SAM" id="MobiDB-lite"/>
    </source>
</evidence>
<feature type="compositionally biased region" description="Pro residues" evidence="2">
    <location>
        <begin position="30"/>
        <end position="42"/>
    </location>
</feature>
<dbReference type="SMART" id="SM00066">
    <property type="entry name" value="GAL4"/>
    <property type="match status" value="1"/>
</dbReference>
<feature type="region of interest" description="Disordered" evidence="2">
    <location>
        <begin position="1"/>
        <end position="256"/>
    </location>
</feature>
<feature type="compositionally biased region" description="Polar residues" evidence="2">
    <location>
        <begin position="746"/>
        <end position="768"/>
    </location>
</feature>
<dbReference type="GO" id="GO:0000981">
    <property type="term" value="F:DNA-binding transcription factor activity, RNA polymerase II-specific"/>
    <property type="evidence" value="ECO:0007669"/>
    <property type="project" value="InterPro"/>
</dbReference>